<evidence type="ECO:0000313" key="1">
    <source>
        <dbReference type="EMBL" id="ARU59202.1"/>
    </source>
</evidence>
<sequence>MISFKHLFWSNSDWNAFGGYCRGIVTPKGSRDIAGGFNHRHRMISIAIAPSGLGVVVYEPVVETTGYMMIPLRGRFVHGSDLSVFHPLLAV</sequence>
<dbReference type="EMBL" id="CP021425">
    <property type="protein sequence ID" value="ARU59202.1"/>
    <property type="molecule type" value="Genomic_DNA"/>
</dbReference>
<gene>
    <name evidence="1" type="ORF">OLMES_5218</name>
</gene>
<dbReference type="Proteomes" id="UP000196027">
    <property type="component" value="Chromosome"/>
</dbReference>
<dbReference type="KEGG" id="ome:OLMES_5218"/>
<name>A0A1Y0IF91_9GAMM</name>
<keyword evidence="2" id="KW-1185">Reference proteome</keyword>
<evidence type="ECO:0000313" key="2">
    <source>
        <dbReference type="Proteomes" id="UP000196027"/>
    </source>
</evidence>
<dbReference type="AlphaFoldDB" id="A0A1Y0IF91"/>
<accession>A0A1Y0IF91</accession>
<reference evidence="1 2" key="1">
    <citation type="submission" date="2017-05" db="EMBL/GenBank/DDBJ databases">
        <title>Genomic insights into alkan degradation activity of Oleiphilus messinensis.</title>
        <authorList>
            <person name="Kozyavkin S.A."/>
            <person name="Slesarev A.I."/>
            <person name="Golyshin P.N."/>
            <person name="Korzhenkov A."/>
            <person name="Golyshina O.N."/>
            <person name="Toshchakov S.V."/>
        </authorList>
    </citation>
    <scope>NUCLEOTIDE SEQUENCE [LARGE SCALE GENOMIC DNA]</scope>
    <source>
        <strain evidence="1 2">ME102</strain>
    </source>
</reference>
<proteinExistence type="predicted"/>
<organism evidence="1 2">
    <name type="scientific">Oleiphilus messinensis</name>
    <dbReference type="NCBI Taxonomy" id="141451"/>
    <lineage>
        <taxon>Bacteria</taxon>
        <taxon>Pseudomonadati</taxon>
        <taxon>Pseudomonadota</taxon>
        <taxon>Gammaproteobacteria</taxon>
        <taxon>Oceanospirillales</taxon>
        <taxon>Oleiphilaceae</taxon>
        <taxon>Oleiphilus</taxon>
    </lineage>
</organism>
<protein>
    <submittedName>
        <fullName evidence="1">Uncharacterized protein</fullName>
    </submittedName>
</protein>